<evidence type="ECO:0000313" key="1">
    <source>
        <dbReference type="EMBL" id="EXL64649.1"/>
    </source>
</evidence>
<dbReference type="HOGENOM" id="CLU_013935_2_0_1"/>
<dbReference type="OrthoDB" id="3549294at2759"/>
<name>X0HTZ3_FUSOX</name>
<protein>
    <recommendedName>
        <fullName evidence="2">Immunoglobulin variable region used by the ITC63B heavy chain</fullName>
    </recommendedName>
</protein>
<reference evidence="1" key="2">
    <citation type="submission" date="2012-05" db="EMBL/GenBank/DDBJ databases">
        <title>The Genome Annotation of Fusarium oxysporum PHW808.</title>
        <authorList>
            <consortium name="The Broad Institute Genomics Platform"/>
            <person name="Ma L.-J."/>
            <person name="Corby-Kistler H."/>
            <person name="Broz K."/>
            <person name="Gale L.R."/>
            <person name="Jonkers W."/>
            <person name="O'Donnell K."/>
            <person name="Ploetz R."/>
            <person name="Steinberg C."/>
            <person name="Schwartz D.C."/>
            <person name="VanEtten H."/>
            <person name="Zhou S."/>
            <person name="Young S.K."/>
            <person name="Zeng Q."/>
            <person name="Gargeya S."/>
            <person name="Fitzgerald M."/>
            <person name="Abouelleil A."/>
            <person name="Alvarado L."/>
            <person name="Chapman S.B."/>
            <person name="Gainer-Dewar J."/>
            <person name="Goldberg J."/>
            <person name="Griggs A."/>
            <person name="Gujja S."/>
            <person name="Hansen M."/>
            <person name="Howarth C."/>
            <person name="Imamovic A."/>
            <person name="Ireland A."/>
            <person name="Larimer J."/>
            <person name="McCowan C."/>
            <person name="Murphy C."/>
            <person name="Pearson M."/>
            <person name="Poon T.W."/>
            <person name="Priest M."/>
            <person name="Roberts A."/>
            <person name="Saif S."/>
            <person name="Shea T."/>
            <person name="Sykes S."/>
            <person name="Wortman J."/>
            <person name="Nusbaum C."/>
            <person name="Birren B."/>
        </authorList>
    </citation>
    <scope>NUCLEOTIDE SEQUENCE</scope>
    <source>
        <strain evidence="1">54008</strain>
    </source>
</reference>
<reference evidence="1" key="1">
    <citation type="submission" date="2011-11" db="EMBL/GenBank/DDBJ databases">
        <title>The Genome Sequence of Fusarium oxysporum PHW808.</title>
        <authorList>
            <consortium name="The Broad Institute Genome Sequencing Platform"/>
            <person name="Ma L.-J."/>
            <person name="Gale L.R."/>
            <person name="Schwartz D.C."/>
            <person name="Zhou S."/>
            <person name="Corby-Kistler H."/>
            <person name="Young S.K."/>
            <person name="Zeng Q."/>
            <person name="Gargeya S."/>
            <person name="Fitzgerald M."/>
            <person name="Haas B."/>
            <person name="Abouelleil A."/>
            <person name="Alvarado L."/>
            <person name="Arachchi H.M."/>
            <person name="Berlin A."/>
            <person name="Brown A."/>
            <person name="Chapman S.B."/>
            <person name="Chen Z."/>
            <person name="Dunbar C."/>
            <person name="Freedman E."/>
            <person name="Gearin G."/>
            <person name="Goldberg J."/>
            <person name="Griggs A."/>
            <person name="Gujja S."/>
            <person name="Heiman D."/>
            <person name="Howarth C."/>
            <person name="Larson L."/>
            <person name="Lui A."/>
            <person name="MacDonald P.J.P."/>
            <person name="Montmayeur A."/>
            <person name="Murphy C."/>
            <person name="Neiman D."/>
            <person name="Pearson M."/>
            <person name="Priest M."/>
            <person name="Roberts A."/>
            <person name="Saif S."/>
            <person name="Shea T."/>
            <person name="Shenoy N."/>
            <person name="Sisk P."/>
            <person name="Stolte C."/>
            <person name="Sykes S."/>
            <person name="Wortman J."/>
            <person name="Nusbaum C."/>
            <person name="Birren B."/>
        </authorList>
    </citation>
    <scope>NUCLEOTIDE SEQUENCE [LARGE SCALE GENOMIC DNA]</scope>
    <source>
        <strain evidence="1">54008</strain>
    </source>
</reference>
<accession>X0HTZ3</accession>
<sequence>MNDAVRLSAAQFRFIYEESFRTWARLYLHVVQNPKLPTHVLFGRDVFQRQPFLPRNLSLKHDSRGALATGGSLWGSTGTACGHRLSSFRQPVHIRVATKDPISLSITETEEGQYPYTSCFAREDDYLTLLILAWTYILSARWTEIMPGTCSLAYTESQAPPHNDLTRRREEQGFISVHIGNVSPEEARWWAAILAPGQGWQANMTLEQHTSLSPWSIQLQPSPPLVLLHTTNGLPLSHPAASFSDASGYLNNFCIRHNIIDQSHAALASVLLLPSMSSIKTINLPTPRVSHWMIAPDPTLDCQDGDDWMHKDHIDKLLALSCNTRGIRPMLLSAFYEPSIECNAITPWLQGALAAIGHLAGTNPYIVGRMCMERAPRVAFLWLGSLILGLQEKVLQDVRFGRIPIDLHSALWSGTVQSFLQQPVSKPLVTNGCVSRADECRLLFLSQSSHHARIPVCQWKPFGATPVEDVDIEVRAHEGCEGHQLQYEGMFWGCRDDSFVFQSLHEAESQDLPDRLLAKDRASAESVPVFYEALDGDREAISENATRSIFGWLRFDGYARHEEAIWKHEWFDMSDSDEDNMSGDKATSDGSPELLSRVESWLSGVNLSTSDITLSL</sequence>
<evidence type="ECO:0008006" key="2">
    <source>
        <dbReference type="Google" id="ProtNLM"/>
    </source>
</evidence>
<proteinExistence type="predicted"/>
<dbReference type="Proteomes" id="UP000030676">
    <property type="component" value="Unassembled WGS sequence"/>
</dbReference>
<gene>
    <name evidence="1" type="ORF">FOPG_19096</name>
</gene>
<dbReference type="AlphaFoldDB" id="X0HTZ3"/>
<organism evidence="1">
    <name type="scientific">Fusarium oxysporum f. sp. conglutinans race 2 54008</name>
    <dbReference type="NCBI Taxonomy" id="1089457"/>
    <lineage>
        <taxon>Eukaryota</taxon>
        <taxon>Fungi</taxon>
        <taxon>Dikarya</taxon>
        <taxon>Ascomycota</taxon>
        <taxon>Pezizomycotina</taxon>
        <taxon>Sordariomycetes</taxon>
        <taxon>Hypocreomycetidae</taxon>
        <taxon>Hypocreales</taxon>
        <taxon>Nectriaceae</taxon>
        <taxon>Fusarium</taxon>
        <taxon>Fusarium oxysporum species complex</taxon>
    </lineage>
</organism>
<dbReference type="EMBL" id="JH659252">
    <property type="protein sequence ID" value="EXL64649.1"/>
    <property type="molecule type" value="Genomic_DNA"/>
</dbReference>